<dbReference type="InterPro" id="IPR012808">
    <property type="entry name" value="CHP02453"/>
</dbReference>
<dbReference type="AlphaFoldDB" id="A0A975C232"/>
<accession>A0A975C232</accession>
<dbReference type="EMBL" id="CP062222">
    <property type="protein sequence ID" value="QTC90405.1"/>
    <property type="molecule type" value="Genomic_DNA"/>
</dbReference>
<dbReference type="Proteomes" id="UP000663918">
    <property type="component" value="Chromosome"/>
</dbReference>
<dbReference type="RefSeq" id="WP_225896835.1">
    <property type="nucleotide sequence ID" value="NZ_CP062222.1"/>
</dbReference>
<name>A0A975C232_9CAUL</name>
<dbReference type="NCBIfam" id="TIGR02453">
    <property type="entry name" value="TIGR02453 family protein"/>
    <property type="match status" value="1"/>
</dbReference>
<reference evidence="1" key="1">
    <citation type="submission" date="2020-09" db="EMBL/GenBank/DDBJ databases">
        <title>Brevundimonas sp. LVF2 isolated from a puddle in Goettingen, Germany.</title>
        <authorList>
            <person name="Friedrich I."/>
            <person name="Klassen A."/>
            <person name="Hannes N."/>
            <person name="Schneider D."/>
            <person name="Hertel R."/>
            <person name="Daniel R."/>
        </authorList>
    </citation>
    <scope>NUCLEOTIDE SEQUENCE</scope>
    <source>
        <strain evidence="1">LVF2</strain>
    </source>
</reference>
<dbReference type="Pfam" id="PF09365">
    <property type="entry name" value="DUF2461"/>
    <property type="match status" value="2"/>
</dbReference>
<evidence type="ECO:0000313" key="1">
    <source>
        <dbReference type="EMBL" id="QTC90405.1"/>
    </source>
</evidence>
<dbReference type="PANTHER" id="PTHR36452">
    <property type="entry name" value="CHROMOSOME 12, WHOLE GENOME SHOTGUN SEQUENCE"/>
    <property type="match status" value="1"/>
</dbReference>
<evidence type="ECO:0000313" key="2">
    <source>
        <dbReference type="Proteomes" id="UP000663918"/>
    </source>
</evidence>
<keyword evidence="2" id="KW-1185">Reference proteome</keyword>
<sequence length="285" mass="30407">MTFSGFAASDLAFLTGLAANNDRDWFTAHRAAYDEGLKPGLAALIEDLNPLLAARGLPLRGDARKSQFRIHRDVRFSNDKCPYKVHVAATVSRTGPDGEWRKMSPGMVYIHIEPEGGSRAPVLDFDPDSIDPLDPSTLPSARGIAPDAATEVKPNDEGDYSGSGPFVAAGFWLSERPNIDAVRRAMVANPAAYFAMVEALEKAGLELAPGDPVKKMPRDFADQSGGPLDPALKRTRWIVRRRLTGAEIGSDALPRVVAAFAADARPLLEFGWKALGAGTGAGAAA</sequence>
<dbReference type="KEGG" id="bgoe:IFJ75_14120"/>
<dbReference type="PANTHER" id="PTHR36452:SF1">
    <property type="entry name" value="DUF2461 DOMAIN-CONTAINING PROTEIN"/>
    <property type="match status" value="1"/>
</dbReference>
<protein>
    <submittedName>
        <fullName evidence="1">DUF2461 domain-containing protein</fullName>
    </submittedName>
</protein>
<proteinExistence type="predicted"/>
<organism evidence="1 2">
    <name type="scientific">Brevundimonas goettingensis</name>
    <dbReference type="NCBI Taxonomy" id="2774190"/>
    <lineage>
        <taxon>Bacteria</taxon>
        <taxon>Pseudomonadati</taxon>
        <taxon>Pseudomonadota</taxon>
        <taxon>Alphaproteobacteria</taxon>
        <taxon>Caulobacterales</taxon>
        <taxon>Caulobacteraceae</taxon>
        <taxon>Brevundimonas</taxon>
    </lineage>
</organism>
<gene>
    <name evidence="1" type="ORF">IFJ75_14120</name>
</gene>